<dbReference type="SMART" id="SM00347">
    <property type="entry name" value="HTH_MARR"/>
    <property type="match status" value="1"/>
</dbReference>
<dbReference type="InterPro" id="IPR036390">
    <property type="entry name" value="WH_DNA-bd_sf"/>
</dbReference>
<dbReference type="EMBL" id="CP117811">
    <property type="protein sequence ID" value="WDE97046.1"/>
    <property type="molecule type" value="Genomic_DNA"/>
</dbReference>
<dbReference type="PANTHER" id="PTHR42756">
    <property type="entry name" value="TRANSCRIPTIONAL REGULATOR, MARR"/>
    <property type="match status" value="1"/>
</dbReference>
<dbReference type="Proteomes" id="UP001214250">
    <property type="component" value="Chromosome 1"/>
</dbReference>
<name>A0ABY7VW39_9BACT</name>
<dbReference type="PANTHER" id="PTHR42756:SF1">
    <property type="entry name" value="TRANSCRIPTIONAL REPRESSOR OF EMRAB OPERON"/>
    <property type="match status" value="1"/>
</dbReference>
<evidence type="ECO:0000259" key="4">
    <source>
        <dbReference type="PROSITE" id="PS50995"/>
    </source>
</evidence>
<reference evidence="5 6" key="1">
    <citation type="submission" date="2023-02" db="EMBL/GenBank/DDBJ databases">
        <title>Genome sequence of Lentisphaera profundi SAORIC-696.</title>
        <authorList>
            <person name="Kim e."/>
            <person name="Cho J.-C."/>
            <person name="Choi A."/>
            <person name="Kang I."/>
        </authorList>
    </citation>
    <scope>NUCLEOTIDE SEQUENCE [LARGE SCALE GENOMIC DNA]</scope>
    <source>
        <strain evidence="5 6">SAORIC-696</strain>
    </source>
</reference>
<dbReference type="RefSeq" id="WP_274151191.1">
    <property type="nucleotide sequence ID" value="NZ_CP117811.1"/>
</dbReference>
<dbReference type="SUPFAM" id="SSF46785">
    <property type="entry name" value="Winged helix' DNA-binding domain"/>
    <property type="match status" value="1"/>
</dbReference>
<keyword evidence="2" id="KW-0238">DNA-binding</keyword>
<evidence type="ECO:0000256" key="2">
    <source>
        <dbReference type="ARBA" id="ARBA00023125"/>
    </source>
</evidence>
<protein>
    <submittedName>
        <fullName evidence="5">MarR family transcriptional regulator</fullName>
    </submittedName>
</protein>
<sequence length="165" mass="18888">MDKKKLDKVDLIIKQWKQERPELELSGMETIGRLKRCTHLVLPRLEEAFSDFDLAKWEFDVLATLRRSGKPYSLVPTTLFSSLMISSGTMTHRIKRLEAKGLIERRENIKDARSKFVKLTTLGLELINQAVASHVENERQILAKLSDSQLKEIDSALKVLLSALE</sequence>
<evidence type="ECO:0000313" key="5">
    <source>
        <dbReference type="EMBL" id="WDE97046.1"/>
    </source>
</evidence>
<organism evidence="5 6">
    <name type="scientific">Lentisphaera profundi</name>
    <dbReference type="NCBI Taxonomy" id="1658616"/>
    <lineage>
        <taxon>Bacteria</taxon>
        <taxon>Pseudomonadati</taxon>
        <taxon>Lentisphaerota</taxon>
        <taxon>Lentisphaeria</taxon>
        <taxon>Lentisphaerales</taxon>
        <taxon>Lentisphaeraceae</taxon>
        <taxon>Lentisphaera</taxon>
    </lineage>
</organism>
<evidence type="ECO:0000256" key="3">
    <source>
        <dbReference type="ARBA" id="ARBA00023163"/>
    </source>
</evidence>
<accession>A0ABY7VW39</accession>
<gene>
    <name evidence="5" type="ORF">PQO03_03625</name>
</gene>
<dbReference type="PROSITE" id="PS50995">
    <property type="entry name" value="HTH_MARR_2"/>
    <property type="match status" value="1"/>
</dbReference>
<feature type="domain" description="HTH marR-type" evidence="4">
    <location>
        <begin position="24"/>
        <end position="162"/>
    </location>
</feature>
<proteinExistence type="predicted"/>
<dbReference type="InterPro" id="IPR036388">
    <property type="entry name" value="WH-like_DNA-bd_sf"/>
</dbReference>
<dbReference type="Pfam" id="PF01047">
    <property type="entry name" value="MarR"/>
    <property type="match status" value="1"/>
</dbReference>
<evidence type="ECO:0000256" key="1">
    <source>
        <dbReference type="ARBA" id="ARBA00023015"/>
    </source>
</evidence>
<keyword evidence="1" id="KW-0805">Transcription regulation</keyword>
<evidence type="ECO:0000313" key="6">
    <source>
        <dbReference type="Proteomes" id="UP001214250"/>
    </source>
</evidence>
<keyword evidence="3" id="KW-0804">Transcription</keyword>
<dbReference type="PRINTS" id="PR00598">
    <property type="entry name" value="HTHMARR"/>
</dbReference>
<dbReference type="Gene3D" id="1.10.10.10">
    <property type="entry name" value="Winged helix-like DNA-binding domain superfamily/Winged helix DNA-binding domain"/>
    <property type="match status" value="1"/>
</dbReference>
<keyword evidence="6" id="KW-1185">Reference proteome</keyword>
<dbReference type="InterPro" id="IPR000835">
    <property type="entry name" value="HTH_MarR-typ"/>
</dbReference>